<keyword evidence="2 3" id="KW-0238">DNA-binding</keyword>
<evidence type="ECO:0000313" key="6">
    <source>
        <dbReference type="Proteomes" id="UP001549363"/>
    </source>
</evidence>
<accession>A0ABV2PD71</accession>
<dbReference type="EMBL" id="JBEPSB010000001">
    <property type="protein sequence ID" value="MET4558897.1"/>
    <property type="molecule type" value="Genomic_DNA"/>
</dbReference>
<name>A0ABV2PD71_9BACI</name>
<dbReference type="Gene3D" id="1.10.357.10">
    <property type="entry name" value="Tetracycline Repressor, domain 2"/>
    <property type="match status" value="1"/>
</dbReference>
<dbReference type="Proteomes" id="UP001549363">
    <property type="component" value="Unassembled WGS sequence"/>
</dbReference>
<dbReference type="Pfam" id="PF14278">
    <property type="entry name" value="TetR_C_8"/>
    <property type="match status" value="1"/>
</dbReference>
<dbReference type="InterPro" id="IPR050624">
    <property type="entry name" value="HTH-type_Tx_Regulator"/>
</dbReference>
<dbReference type="Pfam" id="PF00440">
    <property type="entry name" value="TetR_N"/>
    <property type="match status" value="1"/>
</dbReference>
<comment type="caution">
    <text evidence="5">The sequence shown here is derived from an EMBL/GenBank/DDBJ whole genome shotgun (WGS) entry which is preliminary data.</text>
</comment>
<feature type="domain" description="HTH tetR-type" evidence="4">
    <location>
        <begin position="9"/>
        <end position="69"/>
    </location>
</feature>
<dbReference type="RefSeq" id="WP_354470634.1">
    <property type="nucleotide sequence ID" value="NZ_JBEPSB010000001.1"/>
</dbReference>
<dbReference type="InterPro" id="IPR001647">
    <property type="entry name" value="HTH_TetR"/>
</dbReference>
<evidence type="ECO:0000256" key="1">
    <source>
        <dbReference type="ARBA" id="ARBA00022491"/>
    </source>
</evidence>
<sequence>MSVHETMNYETKQAIKKALLIQMEEVGFQRVTVKNLALTANINRGTFYIHYQDKFEVMEDLQQELLSGLESYVKKVQPLEAFHTLQNGQLYQPFVVVIHFIKEHATAFRVILGEQGSPDFSKRMKKVFSDNLLEKLSLIQAEVLDPVFRQYFQAFLTSAILGVIQEWLESDDKDFNVEELATIHFRILRFFRHLTSL</sequence>
<dbReference type="InterPro" id="IPR009057">
    <property type="entry name" value="Homeodomain-like_sf"/>
</dbReference>
<dbReference type="PROSITE" id="PS50977">
    <property type="entry name" value="HTH_TETR_2"/>
    <property type="match status" value="1"/>
</dbReference>
<dbReference type="SUPFAM" id="SSF46689">
    <property type="entry name" value="Homeodomain-like"/>
    <property type="match status" value="1"/>
</dbReference>
<dbReference type="InterPro" id="IPR039532">
    <property type="entry name" value="TetR_C_Firmicutes"/>
</dbReference>
<reference evidence="5 6" key="1">
    <citation type="submission" date="2024-06" db="EMBL/GenBank/DDBJ databases">
        <title>Sorghum-associated microbial communities from plants grown in Nebraska, USA.</title>
        <authorList>
            <person name="Schachtman D."/>
        </authorList>
    </citation>
    <scope>NUCLEOTIDE SEQUENCE [LARGE SCALE GENOMIC DNA]</scope>
    <source>
        <strain evidence="5 6">736</strain>
    </source>
</reference>
<gene>
    <name evidence="5" type="ORF">ABIA69_000040</name>
</gene>
<proteinExistence type="predicted"/>
<protein>
    <submittedName>
        <fullName evidence="5">AcrR family transcriptional regulator</fullName>
    </submittedName>
</protein>
<feature type="DNA-binding region" description="H-T-H motif" evidence="3">
    <location>
        <begin position="32"/>
        <end position="51"/>
    </location>
</feature>
<evidence type="ECO:0000313" key="5">
    <source>
        <dbReference type="EMBL" id="MET4558897.1"/>
    </source>
</evidence>
<evidence type="ECO:0000256" key="3">
    <source>
        <dbReference type="PROSITE-ProRule" id="PRU00335"/>
    </source>
</evidence>
<keyword evidence="6" id="KW-1185">Reference proteome</keyword>
<dbReference type="PANTHER" id="PTHR43479:SF7">
    <property type="entry name" value="TETR-FAMILY TRANSCRIPTIONAL REGULATOR"/>
    <property type="match status" value="1"/>
</dbReference>
<evidence type="ECO:0000256" key="2">
    <source>
        <dbReference type="ARBA" id="ARBA00023125"/>
    </source>
</evidence>
<keyword evidence="1" id="KW-0678">Repressor</keyword>
<evidence type="ECO:0000259" key="4">
    <source>
        <dbReference type="PROSITE" id="PS50977"/>
    </source>
</evidence>
<organism evidence="5 6">
    <name type="scientific">Lysinibacillus parviboronicapiens</name>
    <dbReference type="NCBI Taxonomy" id="436516"/>
    <lineage>
        <taxon>Bacteria</taxon>
        <taxon>Bacillati</taxon>
        <taxon>Bacillota</taxon>
        <taxon>Bacilli</taxon>
        <taxon>Bacillales</taxon>
        <taxon>Bacillaceae</taxon>
        <taxon>Lysinibacillus</taxon>
    </lineage>
</organism>
<dbReference type="PANTHER" id="PTHR43479">
    <property type="entry name" value="ACREF/ENVCD OPERON REPRESSOR-RELATED"/>
    <property type="match status" value="1"/>
</dbReference>